<comment type="similarity">
    <text evidence="4">Belongs to the flavin monoamine oxidase family.</text>
</comment>
<dbReference type="InterPro" id="IPR050281">
    <property type="entry name" value="Flavin_monoamine_oxidase"/>
</dbReference>
<dbReference type="RefSeq" id="XP_013327635.1">
    <property type="nucleotide sequence ID" value="XM_013472181.1"/>
</dbReference>
<dbReference type="InterPro" id="IPR036188">
    <property type="entry name" value="FAD/NAD-bd_sf"/>
</dbReference>
<dbReference type="Gene3D" id="3.90.660.10">
    <property type="match status" value="1"/>
</dbReference>
<keyword evidence="5" id="KW-0732">Signal</keyword>
<dbReference type="OrthoDB" id="7777654at2759"/>
<dbReference type="GO" id="GO:0006598">
    <property type="term" value="P:polyamine catabolic process"/>
    <property type="evidence" value="ECO:0007669"/>
    <property type="project" value="TreeGrafter"/>
</dbReference>
<feature type="chain" id="PRO_5002482165" description="Amine oxidase" evidence="5">
    <location>
        <begin position="28"/>
        <end position="548"/>
    </location>
</feature>
<dbReference type="Proteomes" id="UP000053958">
    <property type="component" value="Unassembled WGS sequence"/>
</dbReference>
<evidence type="ECO:0000313" key="8">
    <source>
        <dbReference type="Proteomes" id="UP000053958"/>
    </source>
</evidence>
<evidence type="ECO:0000313" key="7">
    <source>
        <dbReference type="EMBL" id="KKA21023.1"/>
    </source>
</evidence>
<comment type="caution">
    <text evidence="7">The sequence shown here is derived from an EMBL/GenBank/DDBJ whole genome shotgun (WGS) entry which is preliminary data.</text>
</comment>
<accession>A0A0F4YTQ8</accession>
<dbReference type="InterPro" id="IPR002937">
    <property type="entry name" value="Amino_oxidase"/>
</dbReference>
<sequence length="548" mass="60743">MHLARQFLAPAIWLAWSIGGFVQDCMGYAVPRSDVPPKEGECRQTTVAILGAGMAGITAAQALSNASITDFLIVEYQDDIGGRVKHANFGKKEDGSSYVVELGANWIQGLGRPGGPDANHDDVYPENPVWTLAKKYNLTNTYSNYSSISTYNETGFSDYSALLDSFDDAYVIAAAHAGSILKQNLQDQTARAGLGLAGWKPKKNMAAQAVEWWEWDWESAYPPEESSLVFGITGQNLTYNQFSDENNFVLDQRGFNTIIKQEAATFLRPGDPRLLLNTRVTNISYSDDGVTVLNSDGSCIRAAYAICTFSLGVLQNDTVSFSPELPDWKRTAIATFQMGTYTKIFLQFNETFWPTDRQFLLYASPTTRGHYPVWQSLSTDGFLPGSNILFVTVVNTESYRVEKQSDEQTKAEVLAVLRQMFPDVDDIPEPIDFLYPRWSTEPWAYGSYSNWPPATTLQMHENLRANVGRLWFAGEATSAAYFGFLHGAWFEGRDAGLRIAGEILSSNCSVSDAACGDRRHYDVLHGVTPLDEYSVVNGWPAESTANIN</sequence>
<evidence type="ECO:0000256" key="2">
    <source>
        <dbReference type="ARBA" id="ARBA00023002"/>
    </source>
</evidence>
<keyword evidence="4" id="KW-0285">Flavoprotein</keyword>
<organism evidence="7 8">
    <name type="scientific">Rasamsonia emersonii (strain ATCC 16479 / CBS 393.64 / IMI 116815)</name>
    <dbReference type="NCBI Taxonomy" id="1408163"/>
    <lineage>
        <taxon>Eukaryota</taxon>
        <taxon>Fungi</taxon>
        <taxon>Dikarya</taxon>
        <taxon>Ascomycota</taxon>
        <taxon>Pezizomycotina</taxon>
        <taxon>Eurotiomycetes</taxon>
        <taxon>Eurotiomycetidae</taxon>
        <taxon>Eurotiales</taxon>
        <taxon>Trichocomaceae</taxon>
        <taxon>Rasamsonia</taxon>
    </lineage>
</organism>
<dbReference type="PANTHER" id="PTHR10742">
    <property type="entry name" value="FLAVIN MONOAMINE OXIDASE"/>
    <property type="match status" value="1"/>
</dbReference>
<feature type="domain" description="Amine oxidase" evidence="6">
    <location>
        <begin position="54"/>
        <end position="495"/>
    </location>
</feature>
<keyword evidence="8" id="KW-1185">Reference proteome</keyword>
<keyword evidence="2 4" id="KW-0560">Oxidoreductase</keyword>
<protein>
    <recommendedName>
        <fullName evidence="4">Amine oxidase</fullName>
        <ecNumber evidence="4">1.4.3.-</ecNumber>
    </recommendedName>
</protein>
<reference evidence="7 8" key="1">
    <citation type="submission" date="2015-04" db="EMBL/GenBank/DDBJ databases">
        <authorList>
            <person name="Heijne W.H."/>
            <person name="Fedorova N.D."/>
            <person name="Nierman W.C."/>
            <person name="Vollebregt A.W."/>
            <person name="Zhao Z."/>
            <person name="Wu L."/>
            <person name="Kumar M."/>
            <person name="Stam H."/>
            <person name="van den Berg M.A."/>
            <person name="Pel H.J."/>
        </authorList>
    </citation>
    <scope>NUCLEOTIDE SEQUENCE [LARGE SCALE GENOMIC DNA]</scope>
    <source>
        <strain evidence="7 8">CBS 393.64</strain>
    </source>
</reference>
<proteinExistence type="inferred from homology"/>
<dbReference type="STRING" id="1408163.A0A0F4YTQ8"/>
<keyword evidence="4" id="KW-0274">FAD</keyword>
<dbReference type="InterPro" id="IPR001613">
    <property type="entry name" value="Flavin_amine_oxidase"/>
</dbReference>
<comment type="cofactor">
    <cofactor evidence="1 4">
        <name>FAD</name>
        <dbReference type="ChEBI" id="CHEBI:57692"/>
    </cofactor>
</comment>
<name>A0A0F4YTQ8_RASE3</name>
<evidence type="ECO:0000256" key="5">
    <source>
        <dbReference type="SAM" id="SignalP"/>
    </source>
</evidence>
<dbReference type="GO" id="GO:0016491">
    <property type="term" value="F:oxidoreductase activity"/>
    <property type="evidence" value="ECO:0007669"/>
    <property type="project" value="UniProtKB-KW"/>
</dbReference>
<dbReference type="Gene3D" id="3.50.50.60">
    <property type="entry name" value="FAD/NAD(P)-binding domain"/>
    <property type="match status" value="1"/>
</dbReference>
<dbReference type="EMBL" id="LASV01000210">
    <property type="protein sequence ID" value="KKA21023.1"/>
    <property type="molecule type" value="Genomic_DNA"/>
</dbReference>
<dbReference type="GeneID" id="25317316"/>
<feature type="binding site" evidence="3">
    <location>
        <position position="280"/>
    </location>
    <ligand>
        <name>FAD</name>
        <dbReference type="ChEBI" id="CHEBI:57692"/>
    </ligand>
</feature>
<evidence type="ECO:0000256" key="1">
    <source>
        <dbReference type="ARBA" id="ARBA00001974"/>
    </source>
</evidence>
<dbReference type="Pfam" id="PF01593">
    <property type="entry name" value="Amino_oxidase"/>
    <property type="match status" value="1"/>
</dbReference>
<evidence type="ECO:0000256" key="4">
    <source>
        <dbReference type="RuleBase" id="RU362067"/>
    </source>
</evidence>
<feature type="signal peptide" evidence="5">
    <location>
        <begin position="1"/>
        <end position="27"/>
    </location>
</feature>
<gene>
    <name evidence="7" type="ORF">T310_4969</name>
</gene>
<evidence type="ECO:0000259" key="6">
    <source>
        <dbReference type="Pfam" id="PF01593"/>
    </source>
</evidence>
<dbReference type="SUPFAM" id="SSF51905">
    <property type="entry name" value="FAD/NAD(P)-binding domain"/>
    <property type="match status" value="1"/>
</dbReference>
<dbReference type="SUPFAM" id="SSF54373">
    <property type="entry name" value="FAD-linked reductases, C-terminal domain"/>
    <property type="match status" value="1"/>
</dbReference>
<evidence type="ECO:0000256" key="3">
    <source>
        <dbReference type="PIRSR" id="PIRSR601613-1"/>
    </source>
</evidence>
<dbReference type="AlphaFoldDB" id="A0A0F4YTQ8"/>
<dbReference type="PANTHER" id="PTHR10742:SF313">
    <property type="entry name" value="AMINE OXIDASE"/>
    <property type="match status" value="1"/>
</dbReference>
<dbReference type="EC" id="1.4.3.-" evidence="4"/>
<dbReference type="PRINTS" id="PR00757">
    <property type="entry name" value="AMINEOXDASEF"/>
</dbReference>